<dbReference type="AlphaFoldDB" id="A0A2P2PHZ4"/>
<proteinExistence type="predicted"/>
<sequence length="39" mass="4371">MANGIFHFEHLGIVISVDFPYGVEVKIRVVIDSLLATRN</sequence>
<evidence type="ECO:0000313" key="1">
    <source>
        <dbReference type="EMBL" id="MBX54398.1"/>
    </source>
</evidence>
<name>A0A2P2PHZ4_RHIMU</name>
<accession>A0A2P2PHZ4</accession>
<reference evidence="1" key="1">
    <citation type="submission" date="2018-02" db="EMBL/GenBank/DDBJ databases">
        <title>Rhizophora mucronata_Transcriptome.</title>
        <authorList>
            <person name="Meera S.P."/>
            <person name="Sreeshan A."/>
            <person name="Augustine A."/>
        </authorList>
    </citation>
    <scope>NUCLEOTIDE SEQUENCE</scope>
    <source>
        <tissue evidence="1">Leaf</tissue>
    </source>
</reference>
<dbReference type="EMBL" id="GGEC01073914">
    <property type="protein sequence ID" value="MBX54398.1"/>
    <property type="molecule type" value="Transcribed_RNA"/>
</dbReference>
<protein>
    <submittedName>
        <fullName evidence="1">Uncharacterized protein</fullName>
    </submittedName>
</protein>
<organism evidence="1">
    <name type="scientific">Rhizophora mucronata</name>
    <name type="common">Asiatic mangrove</name>
    <dbReference type="NCBI Taxonomy" id="61149"/>
    <lineage>
        <taxon>Eukaryota</taxon>
        <taxon>Viridiplantae</taxon>
        <taxon>Streptophyta</taxon>
        <taxon>Embryophyta</taxon>
        <taxon>Tracheophyta</taxon>
        <taxon>Spermatophyta</taxon>
        <taxon>Magnoliopsida</taxon>
        <taxon>eudicotyledons</taxon>
        <taxon>Gunneridae</taxon>
        <taxon>Pentapetalae</taxon>
        <taxon>rosids</taxon>
        <taxon>fabids</taxon>
        <taxon>Malpighiales</taxon>
        <taxon>Rhizophoraceae</taxon>
        <taxon>Rhizophora</taxon>
    </lineage>
</organism>